<protein>
    <recommendedName>
        <fullName evidence="4">Lipoprotein</fullName>
    </recommendedName>
</protein>
<feature type="chain" id="PRO_5038478977" description="Lipoprotein" evidence="1">
    <location>
        <begin position="22"/>
        <end position="209"/>
    </location>
</feature>
<organism evidence="2 3">
    <name type="scientific">Veillonella tobetsuensis</name>
    <dbReference type="NCBI Taxonomy" id="1110546"/>
    <lineage>
        <taxon>Bacteria</taxon>
        <taxon>Bacillati</taxon>
        <taxon>Bacillota</taxon>
        <taxon>Negativicutes</taxon>
        <taxon>Veillonellales</taxon>
        <taxon>Veillonellaceae</taxon>
        <taxon>Veillonella</taxon>
    </lineage>
</organism>
<sequence length="209" mass="24106">MKSIIKLTCIMMALLSMLVIAGCSNKPDYTGTWIGYDGENALYRLTIQENGKEYMVTEDTCFYIPEKDLPKPNLFALFVTANDNLPNTNNKYDIKYILHKDSRVTTAKTVQPANGKADEEQYKNQLSYDEGRTMLRYIEKDKTLLLNNIRYQKETSDLTNSFLQQMQAAMRRELELKYHKYGERAIGSNHNKVILGNITFDDSTLTENK</sequence>
<keyword evidence="1" id="KW-0732">Signal</keyword>
<accession>A0A480B449</accession>
<evidence type="ECO:0000313" key="3">
    <source>
        <dbReference type="Proteomes" id="UP000303581"/>
    </source>
</evidence>
<dbReference type="Proteomes" id="UP000303581">
    <property type="component" value="Unassembled WGS sequence"/>
</dbReference>
<comment type="caution">
    <text evidence="2">The sequence shown here is derived from an EMBL/GenBank/DDBJ whole genome shotgun (WGS) entry which is preliminary data.</text>
</comment>
<evidence type="ECO:0008006" key="4">
    <source>
        <dbReference type="Google" id="ProtNLM"/>
    </source>
</evidence>
<proteinExistence type="predicted"/>
<dbReference type="EMBL" id="BJCR01000014">
    <property type="protein sequence ID" value="GCL68839.1"/>
    <property type="molecule type" value="Genomic_DNA"/>
</dbReference>
<reference evidence="2 3" key="1">
    <citation type="submission" date="2019-03" db="EMBL/GenBank/DDBJ databases">
        <title>Draft genome sequences of two Veillonella tobetsuensis clinical isolates from intraoperative bronchial fluids of elderly patients with pulmonary carcinoma.</title>
        <authorList>
            <person name="Akiyama T."/>
        </authorList>
    </citation>
    <scope>NUCLEOTIDE SEQUENCE [LARGE SCALE GENOMIC DNA]</scope>
    <source>
        <strain evidence="2 3">PAGU 1579</strain>
    </source>
</reference>
<keyword evidence="3" id="KW-1185">Reference proteome</keyword>
<dbReference type="RefSeq" id="WP_137661722.1">
    <property type="nucleotide sequence ID" value="NZ_BJCR01000014.1"/>
</dbReference>
<evidence type="ECO:0000256" key="1">
    <source>
        <dbReference type="SAM" id="SignalP"/>
    </source>
</evidence>
<evidence type="ECO:0000313" key="2">
    <source>
        <dbReference type="EMBL" id="GCL68839.1"/>
    </source>
</evidence>
<gene>
    <name evidence="2" type="ORF">PAGU1579_06080</name>
</gene>
<dbReference type="AlphaFoldDB" id="A0A480B449"/>
<name>A0A480B449_9FIRM</name>
<feature type="signal peptide" evidence="1">
    <location>
        <begin position="1"/>
        <end position="21"/>
    </location>
</feature>
<dbReference type="PROSITE" id="PS51257">
    <property type="entry name" value="PROKAR_LIPOPROTEIN"/>
    <property type="match status" value="1"/>
</dbReference>